<protein>
    <submittedName>
        <fullName evidence="3">ABC transporter substrate-binding protein</fullName>
    </submittedName>
</protein>
<dbReference type="Proteomes" id="UP000215633">
    <property type="component" value="Unassembled WGS sequence"/>
</dbReference>
<evidence type="ECO:0000256" key="1">
    <source>
        <dbReference type="ARBA" id="ARBA00006987"/>
    </source>
</evidence>
<evidence type="ECO:0000313" key="3">
    <source>
        <dbReference type="EMBL" id="OZI79655.1"/>
    </source>
</evidence>
<dbReference type="Gene3D" id="3.40.190.10">
    <property type="entry name" value="Periplasmic binding protein-like II"/>
    <property type="match status" value="1"/>
</dbReference>
<dbReference type="InterPro" id="IPR005064">
    <property type="entry name" value="BUG"/>
</dbReference>
<organism evidence="3 4">
    <name type="scientific">Bordetella genomosp. 2</name>
    <dbReference type="NCBI Taxonomy" id="1983456"/>
    <lineage>
        <taxon>Bacteria</taxon>
        <taxon>Pseudomonadati</taxon>
        <taxon>Pseudomonadota</taxon>
        <taxon>Betaproteobacteria</taxon>
        <taxon>Burkholderiales</taxon>
        <taxon>Alcaligenaceae</taxon>
        <taxon>Bordetella</taxon>
    </lineage>
</organism>
<name>A0A261VZZ9_9BORD</name>
<dbReference type="SUPFAM" id="SSF53850">
    <property type="entry name" value="Periplasmic binding protein-like II"/>
    <property type="match status" value="1"/>
</dbReference>
<feature type="signal peptide" evidence="2">
    <location>
        <begin position="1"/>
        <end position="35"/>
    </location>
</feature>
<accession>A0A261VZZ9</accession>
<feature type="chain" id="PRO_5012989459" evidence="2">
    <location>
        <begin position="36"/>
        <end position="333"/>
    </location>
</feature>
<evidence type="ECO:0000256" key="2">
    <source>
        <dbReference type="SAM" id="SignalP"/>
    </source>
</evidence>
<proteinExistence type="inferred from homology"/>
<dbReference type="PANTHER" id="PTHR42928:SF5">
    <property type="entry name" value="BLR1237 PROTEIN"/>
    <property type="match status" value="1"/>
</dbReference>
<reference evidence="4" key="1">
    <citation type="submission" date="2017-05" db="EMBL/GenBank/DDBJ databases">
        <title>Complete and WGS of Bordetella genogroups.</title>
        <authorList>
            <person name="Spilker T."/>
            <person name="Lipuma J."/>
        </authorList>
    </citation>
    <scope>NUCLEOTIDE SEQUENCE [LARGE SCALE GENOMIC DNA]</scope>
    <source>
        <strain evidence="4">AU8256</strain>
    </source>
</reference>
<dbReference type="InterPro" id="IPR042100">
    <property type="entry name" value="Bug_dom1"/>
</dbReference>
<sequence length="333" mass="34293">MYNQEETDMHIQRAARAAGRALMLAGGLLAAAAQAAADYPAKPVTLVIGFPPGGGADHVGRVYANSLSKVLRQPVVVENRPGAGSTIGASHVARAAPDGYTLYLGNSSVMGSDSALYKVDYTPDDFIPVAQLTTGPMVLIANAGLGLASVQDLLERARRQPGELNVASSGNGVITHLAAVEFMQLTGAKLMHIPFKGGAAATQSVAAGDTDISFATAPSAKAAIDTGKAVALAVTSGQPSRLLPYPPIAAAVPGYDLSNWWGVFAPRGTPQAVVQTLFEATRKALDEPAVRQSLAAGYEEVTPSASPAAFDEFARKEGAKGLRLARESTATAN</sequence>
<comment type="caution">
    <text evidence="3">The sequence shown here is derived from an EMBL/GenBank/DDBJ whole genome shotgun (WGS) entry which is preliminary data.</text>
</comment>
<comment type="similarity">
    <text evidence="1">Belongs to the UPF0065 (bug) family.</text>
</comment>
<gene>
    <name evidence="3" type="ORF">CAL24_06965</name>
</gene>
<dbReference type="Gene3D" id="3.40.190.150">
    <property type="entry name" value="Bordetella uptake gene, domain 1"/>
    <property type="match status" value="1"/>
</dbReference>
<keyword evidence="2" id="KW-0732">Signal</keyword>
<dbReference type="Pfam" id="PF03401">
    <property type="entry name" value="TctC"/>
    <property type="match status" value="1"/>
</dbReference>
<evidence type="ECO:0000313" key="4">
    <source>
        <dbReference type="Proteomes" id="UP000215633"/>
    </source>
</evidence>
<dbReference type="PIRSF" id="PIRSF017082">
    <property type="entry name" value="YflP"/>
    <property type="match status" value="1"/>
</dbReference>
<dbReference type="AlphaFoldDB" id="A0A261VZZ9"/>
<dbReference type="PANTHER" id="PTHR42928">
    <property type="entry name" value="TRICARBOXYLATE-BINDING PROTEIN"/>
    <property type="match status" value="1"/>
</dbReference>
<keyword evidence="4" id="KW-1185">Reference proteome</keyword>
<dbReference type="EMBL" id="NEVT01000003">
    <property type="protein sequence ID" value="OZI79655.1"/>
    <property type="molecule type" value="Genomic_DNA"/>
</dbReference>